<sequence length="51" mass="5803">MRLHAILCGQVQFDAAKRNSMQPSVIRCGQVQFDVANSNSLRPRVIHCNYE</sequence>
<reference evidence="1" key="1">
    <citation type="submission" date="2022-02" db="EMBL/GenBank/DDBJ databases">
        <title>Plant Genome Project.</title>
        <authorList>
            <person name="Zhang R.-G."/>
        </authorList>
    </citation>
    <scope>NUCLEOTIDE SEQUENCE</scope>
    <source>
        <strain evidence="1">AT1</strain>
    </source>
</reference>
<evidence type="ECO:0000313" key="2">
    <source>
        <dbReference type="Proteomes" id="UP001062846"/>
    </source>
</evidence>
<evidence type="ECO:0000313" key="1">
    <source>
        <dbReference type="EMBL" id="KAI8546284.1"/>
    </source>
</evidence>
<organism evidence="1 2">
    <name type="scientific">Rhododendron molle</name>
    <name type="common">Chinese azalea</name>
    <name type="synonym">Azalea mollis</name>
    <dbReference type="NCBI Taxonomy" id="49168"/>
    <lineage>
        <taxon>Eukaryota</taxon>
        <taxon>Viridiplantae</taxon>
        <taxon>Streptophyta</taxon>
        <taxon>Embryophyta</taxon>
        <taxon>Tracheophyta</taxon>
        <taxon>Spermatophyta</taxon>
        <taxon>Magnoliopsida</taxon>
        <taxon>eudicotyledons</taxon>
        <taxon>Gunneridae</taxon>
        <taxon>Pentapetalae</taxon>
        <taxon>asterids</taxon>
        <taxon>Ericales</taxon>
        <taxon>Ericaceae</taxon>
        <taxon>Ericoideae</taxon>
        <taxon>Rhodoreae</taxon>
        <taxon>Rhododendron</taxon>
    </lineage>
</organism>
<gene>
    <name evidence="1" type="ORF">RHMOL_Rhmol07G0105200</name>
</gene>
<keyword evidence="2" id="KW-1185">Reference proteome</keyword>
<accession>A0ACC0MZI9</accession>
<comment type="caution">
    <text evidence="1">The sequence shown here is derived from an EMBL/GenBank/DDBJ whole genome shotgun (WGS) entry which is preliminary data.</text>
</comment>
<protein>
    <submittedName>
        <fullName evidence="1">Uncharacterized protein</fullName>
    </submittedName>
</protein>
<proteinExistence type="predicted"/>
<name>A0ACC0MZI9_RHOML</name>
<dbReference type="Proteomes" id="UP001062846">
    <property type="component" value="Chromosome 7"/>
</dbReference>
<dbReference type="EMBL" id="CM046394">
    <property type="protein sequence ID" value="KAI8546284.1"/>
    <property type="molecule type" value="Genomic_DNA"/>
</dbReference>